<feature type="chain" id="PRO_5046639418" description="DUF4382 domain-containing protein" evidence="1">
    <location>
        <begin position="19"/>
        <end position="157"/>
    </location>
</feature>
<evidence type="ECO:0008006" key="4">
    <source>
        <dbReference type="Google" id="ProtNLM"/>
    </source>
</evidence>
<evidence type="ECO:0000313" key="3">
    <source>
        <dbReference type="Proteomes" id="UP000718451"/>
    </source>
</evidence>
<name>A0ABX1GQ98_9FLAO</name>
<keyword evidence="1" id="KW-0732">Signal</keyword>
<sequence length="157" mass="17400">MSKIKSLFLGLCLLLCLAGCKNENEEDFILECACDPFSSVSFQVTSDDFNVFENGTYTLEDVTITGSDIEDFELTLQDIEIQYGSTTETILTLKSTDWQPQDYALQLNIGNEYSADLDLNIVLSTGECCAGLPTPESISIDGIIQENPYQVIRITLE</sequence>
<evidence type="ECO:0000256" key="1">
    <source>
        <dbReference type="SAM" id="SignalP"/>
    </source>
</evidence>
<dbReference type="Proteomes" id="UP000718451">
    <property type="component" value="Unassembled WGS sequence"/>
</dbReference>
<feature type="signal peptide" evidence="1">
    <location>
        <begin position="1"/>
        <end position="18"/>
    </location>
</feature>
<keyword evidence="3" id="KW-1185">Reference proteome</keyword>
<evidence type="ECO:0000313" key="2">
    <source>
        <dbReference type="EMBL" id="NKI31774.1"/>
    </source>
</evidence>
<reference evidence="2 3" key="1">
    <citation type="submission" date="2020-04" db="EMBL/GenBank/DDBJ databases">
        <authorList>
            <person name="Yoon J."/>
        </authorList>
    </citation>
    <scope>NUCLEOTIDE SEQUENCE [LARGE SCALE GENOMIC DNA]</scope>
    <source>
        <strain evidence="2 3">DJ-13</strain>
    </source>
</reference>
<dbReference type="EMBL" id="JAAWWL010000001">
    <property type="protein sequence ID" value="NKI31774.1"/>
    <property type="molecule type" value="Genomic_DNA"/>
</dbReference>
<organism evidence="2 3">
    <name type="scientific">Croceivirga thetidis</name>
    <dbReference type="NCBI Taxonomy" id="2721623"/>
    <lineage>
        <taxon>Bacteria</taxon>
        <taxon>Pseudomonadati</taxon>
        <taxon>Bacteroidota</taxon>
        <taxon>Flavobacteriia</taxon>
        <taxon>Flavobacteriales</taxon>
        <taxon>Flavobacteriaceae</taxon>
        <taxon>Croceivirga</taxon>
    </lineage>
</organism>
<comment type="caution">
    <text evidence="2">The sequence shown here is derived from an EMBL/GenBank/DDBJ whole genome shotgun (WGS) entry which is preliminary data.</text>
</comment>
<protein>
    <recommendedName>
        <fullName evidence="4">DUF4382 domain-containing protein</fullName>
    </recommendedName>
</protein>
<gene>
    <name evidence="2" type="ORF">HCU67_07430</name>
</gene>
<proteinExistence type="predicted"/>
<accession>A0ABX1GQ98</accession>
<dbReference type="RefSeq" id="WP_168551923.1">
    <property type="nucleotide sequence ID" value="NZ_JAAWWL010000001.1"/>
</dbReference>